<dbReference type="InterPro" id="IPR029045">
    <property type="entry name" value="ClpP/crotonase-like_dom_sf"/>
</dbReference>
<feature type="transmembrane region" description="Helical" evidence="5">
    <location>
        <begin position="268"/>
        <end position="286"/>
    </location>
</feature>
<comment type="subcellular location">
    <subcellularLocation>
        <location evidence="1">Membrane</location>
        <topology evidence="1">Multi-pass membrane protein</topology>
    </subcellularLocation>
</comment>
<keyword evidence="10" id="KW-1185">Reference proteome</keyword>
<evidence type="ECO:0000259" key="6">
    <source>
        <dbReference type="Pfam" id="PF01957"/>
    </source>
</evidence>
<dbReference type="Proteomes" id="UP000007030">
    <property type="component" value="Chromosome"/>
</dbReference>
<dbReference type="InterPro" id="IPR012340">
    <property type="entry name" value="NA-bd_OB-fold"/>
</dbReference>
<feature type="domain" description="NfeD1b N-terminal" evidence="8">
    <location>
        <begin position="19"/>
        <end position="203"/>
    </location>
</feature>
<gene>
    <name evidence="9" type="ordered locus">Marky_1132</name>
</gene>
<dbReference type="InterPro" id="IPR056739">
    <property type="entry name" value="NfeD_membrane"/>
</dbReference>
<dbReference type="eggNOG" id="COG1030">
    <property type="taxonomic scope" value="Bacteria"/>
</dbReference>
<sequence length="422" mass="44141">MKQTFAVFITLLGMAFAQTYVIPIEGEIGPALADFLEQSLERAEQEGASGVVLFVDTPGGRVDAAIRMSDTILSTPIPTLAVVQNAFSAGALITLSADQIAMLPGSEIGAALPITVLPGTQPQAADRKIISGLRGKFRAVAEARGRPAELAEAMVDPDIEIEGLAAKGEPLTLSGAKAVELGLADFEASSLRHALELAGFSSQVVRLDLPARVRVARFLTSPFIAPILLAVGVLGLVIEAFTPGFGVPGTIGAVALGLYFAGGYLAGLSGALEIILFFLGILLILAEIFLLPGFGIAGISGIGAILASLYFTFEEQSLQVGATAILIATAGFILAFRFLPKTRAGRALVLESAIAEHSTPVSERERLLGAIGTTLTDLRPAGVARFGELRVDVVSDGEFIPKDTPVRVIRVEGMRVVVRKEE</sequence>
<keyword evidence="4 5" id="KW-0472">Membrane</keyword>
<dbReference type="PANTHER" id="PTHR33507">
    <property type="entry name" value="INNER MEMBRANE PROTEIN YBBJ"/>
    <property type="match status" value="1"/>
</dbReference>
<dbReference type="Gene3D" id="2.40.50.140">
    <property type="entry name" value="Nucleic acid-binding proteins"/>
    <property type="match status" value="1"/>
</dbReference>
<feature type="domain" description="NfeD-like C-terminal" evidence="6">
    <location>
        <begin position="364"/>
        <end position="420"/>
    </location>
</feature>
<dbReference type="EMBL" id="CP002630">
    <property type="protein sequence ID" value="AEB11873.1"/>
    <property type="molecule type" value="Genomic_DNA"/>
</dbReference>
<evidence type="ECO:0000313" key="9">
    <source>
        <dbReference type="EMBL" id="AEB11873.1"/>
    </source>
</evidence>
<dbReference type="Pfam" id="PF24961">
    <property type="entry name" value="NfeD_membrane"/>
    <property type="match status" value="1"/>
</dbReference>
<dbReference type="CDD" id="cd07021">
    <property type="entry name" value="Clp_protease_NfeD_like"/>
    <property type="match status" value="1"/>
</dbReference>
<organism evidence="9 10">
    <name type="scientific">Marinithermus hydrothermalis (strain DSM 14884 / JCM 11576 / T1)</name>
    <dbReference type="NCBI Taxonomy" id="869210"/>
    <lineage>
        <taxon>Bacteria</taxon>
        <taxon>Thermotogati</taxon>
        <taxon>Deinococcota</taxon>
        <taxon>Deinococci</taxon>
        <taxon>Thermales</taxon>
        <taxon>Thermaceae</taxon>
        <taxon>Marinithermus</taxon>
    </lineage>
</organism>
<dbReference type="PANTHER" id="PTHR33507:SF3">
    <property type="entry name" value="INNER MEMBRANE PROTEIN YBBJ"/>
    <property type="match status" value="1"/>
</dbReference>
<feature type="transmembrane region" description="Helical" evidence="5">
    <location>
        <begin position="245"/>
        <end position="262"/>
    </location>
</feature>
<feature type="transmembrane region" description="Helical" evidence="5">
    <location>
        <begin position="319"/>
        <end position="339"/>
    </location>
</feature>
<evidence type="ECO:0000256" key="5">
    <source>
        <dbReference type="SAM" id="Phobius"/>
    </source>
</evidence>
<protein>
    <submittedName>
        <fullName evidence="9">Uncharacterized protein</fullName>
    </submittedName>
</protein>
<evidence type="ECO:0000256" key="3">
    <source>
        <dbReference type="ARBA" id="ARBA00022989"/>
    </source>
</evidence>
<feature type="domain" description="NfeD integral membrane" evidence="7">
    <location>
        <begin position="224"/>
        <end position="335"/>
    </location>
</feature>
<evidence type="ECO:0000259" key="8">
    <source>
        <dbReference type="Pfam" id="PF25145"/>
    </source>
</evidence>
<dbReference type="Pfam" id="PF01957">
    <property type="entry name" value="NfeD"/>
    <property type="match status" value="1"/>
</dbReference>
<dbReference type="InterPro" id="IPR056738">
    <property type="entry name" value="NfeD1b_N"/>
</dbReference>
<dbReference type="STRING" id="869210.Marky_1132"/>
<keyword evidence="2 5" id="KW-0812">Transmembrane</keyword>
<reference evidence="9 10" key="1">
    <citation type="journal article" date="2012" name="Stand. Genomic Sci.">
        <title>Complete genome sequence of the aerobic, heterotroph Marinithermus hydrothermalis type strain (T1(T)) from a deep-sea hydrothermal vent chimney.</title>
        <authorList>
            <person name="Copeland A."/>
            <person name="Gu W."/>
            <person name="Yasawong M."/>
            <person name="Lapidus A."/>
            <person name="Lucas S."/>
            <person name="Deshpande S."/>
            <person name="Pagani I."/>
            <person name="Tapia R."/>
            <person name="Cheng J.F."/>
            <person name="Goodwin L.A."/>
            <person name="Pitluck S."/>
            <person name="Liolios K."/>
            <person name="Ivanova N."/>
            <person name="Mavromatis K."/>
            <person name="Mikhailova N."/>
            <person name="Pati A."/>
            <person name="Chen A."/>
            <person name="Palaniappan K."/>
            <person name="Land M."/>
            <person name="Pan C."/>
            <person name="Brambilla E.M."/>
            <person name="Rohde M."/>
            <person name="Tindall B.J."/>
            <person name="Sikorski J."/>
            <person name="Goker M."/>
            <person name="Detter J.C."/>
            <person name="Bristow J."/>
            <person name="Eisen J.A."/>
            <person name="Markowitz V."/>
            <person name="Hugenholtz P."/>
            <person name="Kyrpides N.C."/>
            <person name="Klenk H.P."/>
            <person name="Woyke T."/>
        </authorList>
    </citation>
    <scope>NUCLEOTIDE SEQUENCE [LARGE SCALE GENOMIC DNA]</scope>
    <source>
        <strain evidence="10">DSM 14884 / JCM 11576 / T1</strain>
    </source>
</reference>
<accession>F2NP72</accession>
<feature type="transmembrane region" description="Helical" evidence="5">
    <location>
        <begin position="218"/>
        <end position="238"/>
    </location>
</feature>
<evidence type="ECO:0000256" key="2">
    <source>
        <dbReference type="ARBA" id="ARBA00022692"/>
    </source>
</evidence>
<dbReference type="Pfam" id="PF25145">
    <property type="entry name" value="NfeD1b_N"/>
    <property type="match status" value="1"/>
</dbReference>
<dbReference type="InterPro" id="IPR052165">
    <property type="entry name" value="Membrane_assoc_protease"/>
</dbReference>
<dbReference type="HOGENOM" id="CLU_024619_2_0_0"/>
<evidence type="ECO:0000259" key="7">
    <source>
        <dbReference type="Pfam" id="PF24961"/>
    </source>
</evidence>
<dbReference type="Gene3D" id="3.90.226.10">
    <property type="entry name" value="2-enoyl-CoA Hydratase, Chain A, domain 1"/>
    <property type="match status" value="1"/>
</dbReference>
<keyword evidence="3 5" id="KW-1133">Transmembrane helix</keyword>
<proteinExistence type="predicted"/>
<dbReference type="SUPFAM" id="SSF52096">
    <property type="entry name" value="ClpP/crotonase"/>
    <property type="match status" value="1"/>
</dbReference>
<dbReference type="AlphaFoldDB" id="F2NP72"/>
<dbReference type="GO" id="GO:0005886">
    <property type="term" value="C:plasma membrane"/>
    <property type="evidence" value="ECO:0007669"/>
    <property type="project" value="TreeGrafter"/>
</dbReference>
<evidence type="ECO:0000256" key="4">
    <source>
        <dbReference type="ARBA" id="ARBA00023136"/>
    </source>
</evidence>
<dbReference type="InterPro" id="IPR002810">
    <property type="entry name" value="NfeD-like_C"/>
</dbReference>
<name>F2NP72_MARHT</name>
<evidence type="ECO:0000256" key="1">
    <source>
        <dbReference type="ARBA" id="ARBA00004141"/>
    </source>
</evidence>
<evidence type="ECO:0000313" key="10">
    <source>
        <dbReference type="Proteomes" id="UP000007030"/>
    </source>
</evidence>
<dbReference type="KEGG" id="mhd:Marky_1132"/>